<dbReference type="RefSeq" id="WP_034719126.1">
    <property type="nucleotide sequence ID" value="NZ_AWQS01000170.1"/>
</dbReference>
<comment type="similarity">
    <text evidence="1">Belongs to the peptidase S9A family.</text>
</comment>
<dbReference type="EMBL" id="AWQS01000170">
    <property type="protein sequence ID" value="EWT04900.1"/>
    <property type="molecule type" value="Genomic_DNA"/>
</dbReference>
<dbReference type="Gene3D" id="3.40.50.1820">
    <property type="entry name" value="alpha/beta hydrolase"/>
    <property type="match status" value="1"/>
</dbReference>
<dbReference type="SUPFAM" id="SSF53474">
    <property type="entry name" value="alpha/beta-Hydrolases"/>
    <property type="match status" value="1"/>
</dbReference>
<dbReference type="Proteomes" id="UP000019494">
    <property type="component" value="Unassembled WGS sequence"/>
</dbReference>
<keyword evidence="3 8" id="KW-0378">Hydrolase</keyword>
<evidence type="ECO:0000256" key="1">
    <source>
        <dbReference type="ARBA" id="ARBA00005228"/>
    </source>
</evidence>
<dbReference type="InterPro" id="IPR023302">
    <property type="entry name" value="Pept_S9A_N"/>
</dbReference>
<dbReference type="OrthoDB" id="9801421at2"/>
<dbReference type="PATRIC" id="fig|584657.3.peg.3212"/>
<evidence type="ECO:0000259" key="7">
    <source>
        <dbReference type="Pfam" id="PF02897"/>
    </source>
</evidence>
<dbReference type="PANTHER" id="PTHR11757">
    <property type="entry name" value="PROTEASE FAMILY S9A OLIGOPEPTIDASE"/>
    <property type="match status" value="1"/>
</dbReference>
<evidence type="ECO:0000256" key="5">
    <source>
        <dbReference type="SAM" id="MobiDB-lite"/>
    </source>
</evidence>
<name>W9GFP8_9MICO</name>
<evidence type="ECO:0000256" key="3">
    <source>
        <dbReference type="ARBA" id="ARBA00022801"/>
    </source>
</evidence>
<proteinExistence type="inferred from homology"/>
<dbReference type="SUPFAM" id="SSF50993">
    <property type="entry name" value="Peptidase/esterase 'gauge' domain"/>
    <property type="match status" value="1"/>
</dbReference>
<evidence type="ECO:0000256" key="4">
    <source>
        <dbReference type="ARBA" id="ARBA00022825"/>
    </source>
</evidence>
<protein>
    <submittedName>
        <fullName evidence="8">Protease 2</fullName>
        <ecNumber evidence="8">3.4.21.83</ecNumber>
    </submittedName>
</protein>
<organism evidence="8 9">
    <name type="scientific">Intrasporangium chromatireducens Q5-1</name>
    <dbReference type="NCBI Taxonomy" id="584657"/>
    <lineage>
        <taxon>Bacteria</taxon>
        <taxon>Bacillati</taxon>
        <taxon>Actinomycetota</taxon>
        <taxon>Actinomycetes</taxon>
        <taxon>Micrococcales</taxon>
        <taxon>Intrasporangiaceae</taxon>
        <taxon>Intrasporangium</taxon>
    </lineage>
</organism>
<keyword evidence="9" id="KW-1185">Reference proteome</keyword>
<evidence type="ECO:0000256" key="2">
    <source>
        <dbReference type="ARBA" id="ARBA00022670"/>
    </source>
</evidence>
<comment type="caution">
    <text evidence="8">The sequence shown here is derived from an EMBL/GenBank/DDBJ whole genome shotgun (WGS) entry which is preliminary data.</text>
</comment>
<keyword evidence="4" id="KW-0720">Serine protease</keyword>
<dbReference type="PRINTS" id="PR00862">
    <property type="entry name" value="PROLIGOPTASE"/>
</dbReference>
<keyword evidence="2 8" id="KW-0645">Protease</keyword>
<evidence type="ECO:0000259" key="6">
    <source>
        <dbReference type="Pfam" id="PF00326"/>
    </source>
</evidence>
<feature type="domain" description="Peptidase S9 prolyl oligopeptidase catalytic" evidence="6">
    <location>
        <begin position="482"/>
        <end position="687"/>
    </location>
</feature>
<dbReference type="GO" id="GO:0006508">
    <property type="term" value="P:proteolysis"/>
    <property type="evidence" value="ECO:0007669"/>
    <property type="project" value="UniProtKB-KW"/>
</dbReference>
<feature type="domain" description="Peptidase S9A N-terminal" evidence="7">
    <location>
        <begin position="4"/>
        <end position="422"/>
    </location>
</feature>
<evidence type="ECO:0000313" key="8">
    <source>
        <dbReference type="EMBL" id="EWT04900.1"/>
    </source>
</evidence>
<feature type="region of interest" description="Disordered" evidence="5">
    <location>
        <begin position="1"/>
        <end position="20"/>
    </location>
</feature>
<dbReference type="InterPro" id="IPR001375">
    <property type="entry name" value="Peptidase_S9_cat"/>
</dbReference>
<dbReference type="GO" id="GO:0004252">
    <property type="term" value="F:serine-type endopeptidase activity"/>
    <property type="evidence" value="ECO:0007669"/>
    <property type="project" value="UniProtKB-EC"/>
</dbReference>
<dbReference type="InterPro" id="IPR029058">
    <property type="entry name" value="AB_hydrolase_fold"/>
</dbReference>
<dbReference type="Gene3D" id="2.130.10.120">
    <property type="entry name" value="Prolyl oligopeptidase, N-terminal domain"/>
    <property type="match status" value="1"/>
</dbReference>
<dbReference type="Pfam" id="PF00326">
    <property type="entry name" value="Peptidase_S9"/>
    <property type="match status" value="1"/>
</dbReference>
<sequence length="706" mass="78286">MQQPPVARRQPTLRERHGESFEDPYAWMANRDDPDLLGYLEAENRWAEERTAHLQPLAETIYEEFRSRIKETDLSVPVRHDRWWYYSRTIEGQQYPVDARVLLTDQPERPSLEGDAAPAGEEVLLDQNAAAAGHDFFAVGASEVSPAGDVLAYAADLAGDERYDVRVVRIATGEVLDEAVRQTGGSLAWSLDARYLFYTRVDEAWRPHQVWRHEVGTAQDGDVLVHEETDERFFVGVGASRDDRHVIIAIGSKTTNEYRILDAAEPLGEPRVVAERRQGVEYDIEPVGEHLLVVHNARRTNFELAVAPITCTSHDEWLPLDVTSEDEYVTGVDGFEQFIAVSLRREGGTAVRVIERSTTSSAPAGLGEAHDVELGEPLHTIRVGTNAETSTPTIQLVWESLVTPRTVIDYDVATRTSTILKRQEVLGGHDPGDYVQRREWATAPDGARVPISLVHHRDTPLDGTAPGLLNGYGAYGISSDPWFSVLRLSLLQRGWVFAIAHVRGGSEMGRSWYDAGKLEHKGNTFTDFVACADRLVEGGVVAADRLAAEGGSAGGLLMGAVVNLAPDRFRFVHASVPFVDALTTILDPSLPLSVIEWEEWGNPVEDAAAYALMRSYSPYENVTGKAHPALLVTTSLHDTRVYVTEPAKWVAALRWADRDRPDARPILFRTEIAAGHGGQSGRYDQWRQWAWETAVLLDMVTPAAPE</sequence>
<dbReference type="AlphaFoldDB" id="W9GFP8"/>
<dbReference type="Pfam" id="PF02897">
    <property type="entry name" value="Peptidase_S9_N"/>
    <property type="match status" value="1"/>
</dbReference>
<dbReference type="InterPro" id="IPR002470">
    <property type="entry name" value="Peptidase_S9A"/>
</dbReference>
<gene>
    <name evidence="8" type="ORF">N864_05640</name>
</gene>
<evidence type="ECO:0000313" key="9">
    <source>
        <dbReference type="Proteomes" id="UP000019494"/>
    </source>
</evidence>
<dbReference type="InterPro" id="IPR051543">
    <property type="entry name" value="Serine_Peptidase_S9A"/>
</dbReference>
<dbReference type="PANTHER" id="PTHR11757:SF19">
    <property type="entry name" value="PROLYL ENDOPEPTIDASE-LIKE"/>
    <property type="match status" value="1"/>
</dbReference>
<reference evidence="9" key="1">
    <citation type="submission" date="2013-08" db="EMBL/GenBank/DDBJ databases">
        <title>Intrasporangium oryzae NRRL B-24470.</title>
        <authorList>
            <person name="Liu H."/>
            <person name="Wang G."/>
        </authorList>
    </citation>
    <scope>NUCLEOTIDE SEQUENCE [LARGE SCALE GENOMIC DNA]</scope>
    <source>
        <strain evidence="9">Q5-1</strain>
    </source>
</reference>
<accession>W9GFP8</accession>
<dbReference type="EC" id="3.4.21.83" evidence="8"/>